<keyword evidence="4" id="KW-1185">Reference proteome</keyword>
<feature type="transmembrane region" description="Helical" evidence="2">
    <location>
        <begin position="181"/>
        <end position="210"/>
    </location>
</feature>
<evidence type="ECO:0000313" key="4">
    <source>
        <dbReference type="Proteomes" id="UP001345219"/>
    </source>
</evidence>
<dbReference type="AlphaFoldDB" id="A0AAN7JHM8"/>
<evidence type="ECO:0000256" key="2">
    <source>
        <dbReference type="SAM" id="Phobius"/>
    </source>
</evidence>
<proteinExistence type="predicted"/>
<dbReference type="InterPro" id="IPR006747">
    <property type="entry name" value="DUF599"/>
</dbReference>
<dbReference type="PANTHER" id="PTHR31168:SF21">
    <property type="entry name" value="EMB|CAB89385.1"/>
    <property type="match status" value="1"/>
</dbReference>
<feature type="transmembrane region" description="Helical" evidence="2">
    <location>
        <begin position="12"/>
        <end position="32"/>
    </location>
</feature>
<keyword evidence="2" id="KW-1133">Transmembrane helix</keyword>
<sequence length="251" mass="27134">MAGFSEGDLDYVLVPIGFAIMLAYQIYFLYVYRRNPTATVLGMESLDKKAWIDSISKVSVESRTFGSIVMGSSITVSTFLASVCLTLSSLLSAWLANSSDNPIQGLIYGSQTVSSLQVKLLCLLVSFLAAFSCFLESARQLVHASFLATTSSDVAGVDKTEYVKAVFVRGGEYTSYGLRALYFGLALLLWFFGPIPMILGSVVLTFILYFHDTSVLHLQSRRPATRKAAGAGPSSDASVSKTDQTSTSTVE</sequence>
<name>A0AAN7JHM8_9MYRT</name>
<comment type="caution">
    <text evidence="3">The sequence shown here is derived from an EMBL/GenBank/DDBJ whole genome shotgun (WGS) entry which is preliminary data.</text>
</comment>
<feature type="compositionally biased region" description="Polar residues" evidence="1">
    <location>
        <begin position="235"/>
        <end position="251"/>
    </location>
</feature>
<keyword evidence="2" id="KW-0472">Membrane</keyword>
<reference evidence="3 4" key="1">
    <citation type="journal article" date="2023" name="Hortic Res">
        <title>Pangenome of water caltrop reveals structural variations and asymmetric subgenome divergence after allopolyploidization.</title>
        <authorList>
            <person name="Zhang X."/>
            <person name="Chen Y."/>
            <person name="Wang L."/>
            <person name="Yuan Y."/>
            <person name="Fang M."/>
            <person name="Shi L."/>
            <person name="Lu R."/>
            <person name="Comes H.P."/>
            <person name="Ma Y."/>
            <person name="Chen Y."/>
            <person name="Huang G."/>
            <person name="Zhou Y."/>
            <person name="Zheng Z."/>
            <person name="Qiu Y."/>
        </authorList>
    </citation>
    <scope>NUCLEOTIDE SEQUENCE [LARGE SCALE GENOMIC DNA]</scope>
    <source>
        <tissue evidence="3">Roots</tissue>
    </source>
</reference>
<dbReference type="PANTHER" id="PTHR31168">
    <property type="entry name" value="OS02G0292800 PROTEIN"/>
    <property type="match status" value="1"/>
</dbReference>
<gene>
    <name evidence="3" type="ORF">SAY87_010034</name>
</gene>
<feature type="transmembrane region" description="Helical" evidence="2">
    <location>
        <begin position="73"/>
        <end position="96"/>
    </location>
</feature>
<evidence type="ECO:0000313" key="3">
    <source>
        <dbReference type="EMBL" id="KAK4743722.1"/>
    </source>
</evidence>
<evidence type="ECO:0000256" key="1">
    <source>
        <dbReference type="SAM" id="MobiDB-lite"/>
    </source>
</evidence>
<feature type="transmembrane region" description="Helical" evidence="2">
    <location>
        <begin position="116"/>
        <end position="135"/>
    </location>
</feature>
<dbReference type="Pfam" id="PF04654">
    <property type="entry name" value="DUF599"/>
    <property type="match status" value="1"/>
</dbReference>
<protein>
    <recommendedName>
        <fullName evidence="5">DUF599 domain-containing protein</fullName>
    </recommendedName>
</protein>
<feature type="region of interest" description="Disordered" evidence="1">
    <location>
        <begin position="226"/>
        <end position="251"/>
    </location>
</feature>
<organism evidence="3 4">
    <name type="scientific">Trapa incisa</name>
    <dbReference type="NCBI Taxonomy" id="236973"/>
    <lineage>
        <taxon>Eukaryota</taxon>
        <taxon>Viridiplantae</taxon>
        <taxon>Streptophyta</taxon>
        <taxon>Embryophyta</taxon>
        <taxon>Tracheophyta</taxon>
        <taxon>Spermatophyta</taxon>
        <taxon>Magnoliopsida</taxon>
        <taxon>eudicotyledons</taxon>
        <taxon>Gunneridae</taxon>
        <taxon>Pentapetalae</taxon>
        <taxon>rosids</taxon>
        <taxon>malvids</taxon>
        <taxon>Myrtales</taxon>
        <taxon>Lythraceae</taxon>
        <taxon>Trapa</taxon>
    </lineage>
</organism>
<evidence type="ECO:0008006" key="5">
    <source>
        <dbReference type="Google" id="ProtNLM"/>
    </source>
</evidence>
<dbReference type="EMBL" id="JAXIOK010000022">
    <property type="protein sequence ID" value="KAK4743722.1"/>
    <property type="molecule type" value="Genomic_DNA"/>
</dbReference>
<dbReference type="Proteomes" id="UP001345219">
    <property type="component" value="Chromosome 9"/>
</dbReference>
<accession>A0AAN7JHM8</accession>
<keyword evidence="2" id="KW-0812">Transmembrane</keyword>